<proteinExistence type="predicted"/>
<keyword evidence="2" id="KW-0732">Signal</keyword>
<feature type="chain" id="PRO_5040234849" evidence="2">
    <location>
        <begin position="20"/>
        <end position="248"/>
    </location>
</feature>
<protein>
    <submittedName>
        <fullName evidence="3">Uncharacterized protein</fullName>
    </submittedName>
</protein>
<evidence type="ECO:0000256" key="2">
    <source>
        <dbReference type="SAM" id="SignalP"/>
    </source>
</evidence>
<sequence>MVATPEAFLLLALPSTTLSYQGAIESGVLNLECVTIQIPDASNPNVQRDVYLVLRLGSIETPIDPSRVIQRSHGSSSRIYTFQPTEFDPTTLTVTVSLPHPKDPNPTFMEDLETFETILNQYADLRNASIPGSGASAPSPTPNPAPQAIGNGTAIGSGFPGAHGDLRGHLVIVNQDNGQVLGQFDDARFRVQEDPRLHEYGHENDAVIIEVPDNRPGYEQDATALQMFARAVPPDQQDWITKSATVVR</sequence>
<feature type="compositionally biased region" description="Low complexity" evidence="1">
    <location>
        <begin position="129"/>
        <end position="138"/>
    </location>
</feature>
<accession>A0A9P7GQ48</accession>
<feature type="region of interest" description="Disordered" evidence="1">
    <location>
        <begin position="129"/>
        <end position="156"/>
    </location>
</feature>
<reference evidence="3" key="1">
    <citation type="submission" date="2021-02" db="EMBL/GenBank/DDBJ databases">
        <authorList>
            <person name="Nieuwenhuis M."/>
            <person name="Van De Peppel L.J.J."/>
        </authorList>
    </citation>
    <scope>NUCLEOTIDE SEQUENCE</scope>
    <source>
        <strain evidence="3">D49</strain>
    </source>
</reference>
<dbReference type="OrthoDB" id="20821at2759"/>
<reference evidence="3" key="2">
    <citation type="submission" date="2021-10" db="EMBL/GenBank/DDBJ databases">
        <title>Phylogenomics reveals ancestral predisposition of the termite-cultivated fungus Termitomyces towards a domesticated lifestyle.</title>
        <authorList>
            <person name="Auxier B."/>
            <person name="Grum-Grzhimaylo A."/>
            <person name="Cardenas M.E."/>
            <person name="Lodge J.D."/>
            <person name="Laessoe T."/>
            <person name="Pedersen O."/>
            <person name="Smith M.E."/>
            <person name="Kuyper T.W."/>
            <person name="Franco-Molano E.A."/>
            <person name="Baroni T.J."/>
            <person name="Aanen D.K."/>
        </authorList>
    </citation>
    <scope>NUCLEOTIDE SEQUENCE</scope>
    <source>
        <strain evidence="3">D49</strain>
    </source>
</reference>
<organism evidence="3 4">
    <name type="scientific">Sphagnurus paluster</name>
    <dbReference type="NCBI Taxonomy" id="117069"/>
    <lineage>
        <taxon>Eukaryota</taxon>
        <taxon>Fungi</taxon>
        <taxon>Dikarya</taxon>
        <taxon>Basidiomycota</taxon>
        <taxon>Agaricomycotina</taxon>
        <taxon>Agaricomycetes</taxon>
        <taxon>Agaricomycetidae</taxon>
        <taxon>Agaricales</taxon>
        <taxon>Tricholomatineae</taxon>
        <taxon>Lyophyllaceae</taxon>
        <taxon>Sphagnurus</taxon>
    </lineage>
</organism>
<dbReference type="Proteomes" id="UP000717328">
    <property type="component" value="Unassembled WGS sequence"/>
</dbReference>
<dbReference type="EMBL" id="JABCKI010000026">
    <property type="protein sequence ID" value="KAG5653944.1"/>
    <property type="molecule type" value="Genomic_DNA"/>
</dbReference>
<evidence type="ECO:0000313" key="4">
    <source>
        <dbReference type="Proteomes" id="UP000717328"/>
    </source>
</evidence>
<evidence type="ECO:0000313" key="3">
    <source>
        <dbReference type="EMBL" id="KAG5653944.1"/>
    </source>
</evidence>
<evidence type="ECO:0000256" key="1">
    <source>
        <dbReference type="SAM" id="MobiDB-lite"/>
    </source>
</evidence>
<keyword evidence="4" id="KW-1185">Reference proteome</keyword>
<feature type="signal peptide" evidence="2">
    <location>
        <begin position="1"/>
        <end position="19"/>
    </location>
</feature>
<gene>
    <name evidence="3" type="ORF">H0H81_009060</name>
</gene>
<dbReference type="AlphaFoldDB" id="A0A9P7GQ48"/>
<name>A0A9P7GQ48_9AGAR</name>
<comment type="caution">
    <text evidence="3">The sequence shown here is derived from an EMBL/GenBank/DDBJ whole genome shotgun (WGS) entry which is preliminary data.</text>
</comment>